<dbReference type="SUPFAM" id="SSF52833">
    <property type="entry name" value="Thioredoxin-like"/>
    <property type="match status" value="1"/>
</dbReference>
<dbReference type="PANTHER" id="PTHR12211:SF0">
    <property type="entry name" value="ENDOPLASMIC RETICULUM RESIDENT PROTEIN 29"/>
    <property type="match status" value="1"/>
</dbReference>
<dbReference type="InterPro" id="IPR016855">
    <property type="entry name" value="ERp29"/>
</dbReference>
<evidence type="ECO:0000259" key="1">
    <source>
        <dbReference type="Pfam" id="PF07749"/>
    </source>
</evidence>
<reference evidence="3" key="2">
    <citation type="submission" date="2022-08" db="UniProtKB">
        <authorList>
            <consortium name="EnsemblMetazoa"/>
        </authorList>
    </citation>
    <scope>IDENTIFICATION</scope>
    <source>
        <strain evidence="3">STECLA/ALBI9_A</strain>
    </source>
</reference>
<dbReference type="EnsemblMetazoa" id="AALB006653-RA">
    <property type="protein sequence ID" value="AALB006653-PA"/>
    <property type="gene ID" value="AALB006653"/>
</dbReference>
<dbReference type="Gene3D" id="3.40.30.10">
    <property type="entry name" value="Glutaredoxin"/>
    <property type="match status" value="1"/>
</dbReference>
<evidence type="ECO:0000313" key="3">
    <source>
        <dbReference type="EnsemblMetazoa" id="AALB006653-PA"/>
    </source>
</evidence>
<dbReference type="AlphaFoldDB" id="A0A182FJF8"/>
<evidence type="ECO:0000259" key="2">
    <source>
        <dbReference type="Pfam" id="PF07912"/>
    </source>
</evidence>
<dbReference type="InterPro" id="IPR036356">
    <property type="entry name" value="ERp29_C_sf"/>
</dbReference>
<sequence>MIGLPVVPPYWLAGENCPAMHRDWLPLSAFVLVLLFVVKCTAWTARGCVDLDSSTFDKVVKKFRYTLVKFDTAFPYGDKHEAFTSLAQQTVGNDELLFALVGIKDYGEKDNTDLERRFGIPKEYPVVKLFSHTIDKPIDFPSNEEISADNLRLFLKRNTDLYIGLPGCVQKLDDFVHVFLHSSDSVEQQSIIDQIETLGKALDETDKFKTSYQTYAALMRKILHSKKPPSVVVQDEMDRIGKILQGKLSDTKRHDLKLRTNIMQSFLSESTPITSAHSSEL</sequence>
<dbReference type="Pfam" id="PF07749">
    <property type="entry name" value="ERp29"/>
    <property type="match status" value="1"/>
</dbReference>
<reference evidence="3 4" key="1">
    <citation type="journal article" date="2017" name="G3 (Bethesda)">
        <title>The Physical Genome Mapping of Anopheles albimanus Corrected Scaffold Misassemblies and Identified Interarm Rearrangements in Genus Anopheles.</title>
        <authorList>
            <person name="Artemov G.N."/>
            <person name="Peery A.N."/>
            <person name="Jiang X."/>
            <person name="Tu Z."/>
            <person name="Stegniy V.N."/>
            <person name="Sharakhova M.V."/>
            <person name="Sharakhov I.V."/>
        </authorList>
    </citation>
    <scope>NUCLEOTIDE SEQUENCE [LARGE SCALE GENOMIC DNA]</scope>
    <source>
        <strain evidence="3 4">ALBI9_A</strain>
    </source>
</reference>
<dbReference type="SUPFAM" id="SSF47933">
    <property type="entry name" value="ERP29 C domain-like"/>
    <property type="match status" value="1"/>
</dbReference>
<dbReference type="Gene3D" id="1.20.1150.12">
    <property type="entry name" value="Endoplasmic reticulum resident protein 29, C-terminal domain"/>
    <property type="match status" value="1"/>
</dbReference>
<feature type="domain" description="Endoplasmic reticulum resident protein 29 C-terminal" evidence="1">
    <location>
        <begin position="167"/>
        <end position="266"/>
    </location>
</feature>
<dbReference type="VEuPathDB" id="VectorBase:AALB006653"/>
<proteinExistence type="predicted"/>
<dbReference type="InterPro" id="IPR036249">
    <property type="entry name" value="Thioredoxin-like_sf"/>
</dbReference>
<dbReference type="InterPro" id="IPR012883">
    <property type="entry name" value="ERp29_N"/>
</dbReference>
<feature type="domain" description="ERp29 N-terminal" evidence="2">
    <location>
        <begin position="43"/>
        <end position="166"/>
    </location>
</feature>
<name>A0A182FJF8_ANOAL</name>
<dbReference type="Proteomes" id="UP000069272">
    <property type="component" value="Chromosome X"/>
</dbReference>
<evidence type="ECO:0000313" key="4">
    <source>
        <dbReference type="Proteomes" id="UP000069272"/>
    </source>
</evidence>
<dbReference type="GO" id="GO:0005788">
    <property type="term" value="C:endoplasmic reticulum lumen"/>
    <property type="evidence" value="ECO:0007669"/>
    <property type="project" value="InterPro"/>
</dbReference>
<dbReference type="STRING" id="7167.A0A182FJF8"/>
<dbReference type="Pfam" id="PF07912">
    <property type="entry name" value="ERp29_N"/>
    <property type="match status" value="1"/>
</dbReference>
<dbReference type="InterPro" id="IPR011679">
    <property type="entry name" value="ERp29_C"/>
</dbReference>
<keyword evidence="4" id="KW-1185">Reference proteome</keyword>
<dbReference type="VEuPathDB" id="VectorBase:AALB20_035244"/>
<dbReference type="FunFam" id="3.40.30.10:FF:000133">
    <property type="entry name" value="Endoplasmic reticulum resident protein 29"/>
    <property type="match status" value="1"/>
</dbReference>
<dbReference type="GO" id="GO:0009306">
    <property type="term" value="P:protein secretion"/>
    <property type="evidence" value="ECO:0007669"/>
    <property type="project" value="InterPro"/>
</dbReference>
<dbReference type="PANTHER" id="PTHR12211">
    <property type="entry name" value="ENDOPLASMIC RETICULUM PROTEIN ERP29"/>
    <property type="match status" value="1"/>
</dbReference>
<organism evidence="3 4">
    <name type="scientific">Anopheles albimanus</name>
    <name type="common">New world malaria mosquito</name>
    <dbReference type="NCBI Taxonomy" id="7167"/>
    <lineage>
        <taxon>Eukaryota</taxon>
        <taxon>Metazoa</taxon>
        <taxon>Ecdysozoa</taxon>
        <taxon>Arthropoda</taxon>
        <taxon>Hexapoda</taxon>
        <taxon>Insecta</taxon>
        <taxon>Pterygota</taxon>
        <taxon>Neoptera</taxon>
        <taxon>Endopterygota</taxon>
        <taxon>Diptera</taxon>
        <taxon>Nematocera</taxon>
        <taxon>Culicoidea</taxon>
        <taxon>Culicidae</taxon>
        <taxon>Anophelinae</taxon>
        <taxon>Anopheles</taxon>
    </lineage>
</organism>
<protein>
    <submittedName>
        <fullName evidence="3">Uncharacterized protein</fullName>
    </submittedName>
</protein>
<accession>A0A182FJF8</accession>